<accession>E4TV13</accession>
<evidence type="ECO:0000256" key="1">
    <source>
        <dbReference type="SAM" id="MobiDB-lite"/>
    </source>
</evidence>
<reference evidence="2 3" key="1">
    <citation type="journal article" date="2011" name="Stand. Genomic Sci.">
        <title>Complete genome sequence of Marivirga tractuosa type strain (H-43).</title>
        <authorList>
            <person name="Pagani I."/>
            <person name="Chertkov O."/>
            <person name="Lapidus A."/>
            <person name="Lucas S."/>
            <person name="Del Rio T.G."/>
            <person name="Tice H."/>
            <person name="Copeland A."/>
            <person name="Cheng J.F."/>
            <person name="Nolan M."/>
            <person name="Saunders E."/>
            <person name="Pitluck S."/>
            <person name="Held B."/>
            <person name="Goodwin L."/>
            <person name="Liolios K."/>
            <person name="Ovchinikova G."/>
            <person name="Ivanova N."/>
            <person name="Mavromatis K."/>
            <person name="Pati A."/>
            <person name="Chen A."/>
            <person name="Palaniappan K."/>
            <person name="Land M."/>
            <person name="Hauser L."/>
            <person name="Jeffries C.D."/>
            <person name="Detter J.C."/>
            <person name="Han C."/>
            <person name="Tapia R."/>
            <person name="Ngatchou-Djao O.D."/>
            <person name="Rohde M."/>
            <person name="Goker M."/>
            <person name="Spring S."/>
            <person name="Sikorski J."/>
            <person name="Woyke T."/>
            <person name="Bristow J."/>
            <person name="Eisen J.A."/>
            <person name="Markowitz V."/>
            <person name="Hugenholtz P."/>
            <person name="Klenk H.P."/>
            <person name="Kyrpides N.C."/>
        </authorList>
    </citation>
    <scope>NUCLEOTIDE SEQUENCE [LARGE SCALE GENOMIC DNA]</scope>
    <source>
        <strain evidence="3">ATCC 23168 / DSM 4126 / NBRC 15989 / NCIMB 1408 / VKM B-1430 / H-43</strain>
    </source>
</reference>
<protein>
    <submittedName>
        <fullName evidence="2">Uncharacterized protein</fullName>
    </submittedName>
</protein>
<proteinExistence type="predicted"/>
<keyword evidence="3" id="KW-1185">Reference proteome</keyword>
<organism evidence="2 3">
    <name type="scientific">Marivirga tractuosa (strain ATCC 23168 / DSM 4126 / NBRC 15989 / NCIMB 1408 / VKM B-1430 / H-43)</name>
    <name type="common">Microscilla tractuosa</name>
    <name type="synonym">Flexibacter tractuosus</name>
    <dbReference type="NCBI Taxonomy" id="643867"/>
    <lineage>
        <taxon>Bacteria</taxon>
        <taxon>Pseudomonadati</taxon>
        <taxon>Bacteroidota</taxon>
        <taxon>Cytophagia</taxon>
        <taxon>Cytophagales</taxon>
        <taxon>Marivirgaceae</taxon>
        <taxon>Marivirga</taxon>
    </lineage>
</organism>
<dbReference type="Proteomes" id="UP000008720">
    <property type="component" value="Chromosome"/>
</dbReference>
<feature type="compositionally biased region" description="Basic and acidic residues" evidence="1">
    <location>
        <begin position="1"/>
        <end position="34"/>
    </location>
</feature>
<evidence type="ECO:0000313" key="2">
    <source>
        <dbReference type="EMBL" id="ADR22106.1"/>
    </source>
</evidence>
<dbReference type="AlphaFoldDB" id="E4TV13"/>
<name>E4TV13_MARTH</name>
<dbReference type="KEGG" id="mtt:Ftrac_2124"/>
<sequence length="51" mass="6018">MDKETQFKRKEKSENITPKKKEQEKPKKEEEERNGIIPEGMDFKKFMGCGG</sequence>
<evidence type="ECO:0000313" key="3">
    <source>
        <dbReference type="Proteomes" id="UP000008720"/>
    </source>
</evidence>
<gene>
    <name evidence="2" type="ordered locus">Ftrac_2124</name>
</gene>
<feature type="region of interest" description="Disordered" evidence="1">
    <location>
        <begin position="1"/>
        <end position="36"/>
    </location>
</feature>
<dbReference type="EMBL" id="CP002349">
    <property type="protein sequence ID" value="ADR22106.1"/>
    <property type="molecule type" value="Genomic_DNA"/>
</dbReference>
<dbReference type="HOGENOM" id="CLU_3100599_0_0_10"/>
<dbReference type="RefSeq" id="WP_013454249.1">
    <property type="nucleotide sequence ID" value="NC_014759.1"/>
</dbReference>